<accession>A0A8T1TXK1</accession>
<name>A0A8T1TXK1_9STRA</name>
<dbReference type="AlphaFoldDB" id="A0A8T1TXK1"/>
<comment type="caution">
    <text evidence="1">The sequence shown here is derived from an EMBL/GenBank/DDBJ whole genome shotgun (WGS) entry which is preliminary data.</text>
</comment>
<protein>
    <submittedName>
        <fullName evidence="1">Uncharacterized protein</fullName>
    </submittedName>
</protein>
<gene>
    <name evidence="1" type="ORF">JG687_00013946</name>
</gene>
<sequence>MKTSRICPHQFQLSNSQISQKRRRFSSICSCASRRIPSRQRSQNWVTSYCGG</sequence>
<dbReference type="EMBL" id="JAENGZ010001073">
    <property type="protein sequence ID" value="KAG6950930.1"/>
    <property type="molecule type" value="Genomic_DNA"/>
</dbReference>
<reference evidence="1" key="1">
    <citation type="submission" date="2021-01" db="EMBL/GenBank/DDBJ databases">
        <title>Phytophthora aleatoria, a newly-described species from Pinus radiata is distinct from Phytophthora cactorum isolates based on comparative genomics.</title>
        <authorList>
            <person name="Mcdougal R."/>
            <person name="Panda P."/>
            <person name="Williams N."/>
            <person name="Studholme D.J."/>
        </authorList>
    </citation>
    <scope>NUCLEOTIDE SEQUENCE</scope>
    <source>
        <strain evidence="1">NZFS 3830</strain>
    </source>
</reference>
<dbReference type="Proteomes" id="UP000688947">
    <property type="component" value="Unassembled WGS sequence"/>
</dbReference>
<evidence type="ECO:0000313" key="2">
    <source>
        <dbReference type="Proteomes" id="UP000688947"/>
    </source>
</evidence>
<organism evidence="1 2">
    <name type="scientific">Phytophthora cactorum</name>
    <dbReference type="NCBI Taxonomy" id="29920"/>
    <lineage>
        <taxon>Eukaryota</taxon>
        <taxon>Sar</taxon>
        <taxon>Stramenopiles</taxon>
        <taxon>Oomycota</taxon>
        <taxon>Peronosporomycetes</taxon>
        <taxon>Peronosporales</taxon>
        <taxon>Peronosporaceae</taxon>
        <taxon>Phytophthora</taxon>
    </lineage>
</organism>
<proteinExistence type="predicted"/>
<evidence type="ECO:0000313" key="1">
    <source>
        <dbReference type="EMBL" id="KAG6950930.1"/>
    </source>
</evidence>